<comment type="caution">
    <text evidence="8">The sequence shown here is derived from an EMBL/GenBank/DDBJ whole genome shotgun (WGS) entry which is preliminary data.</text>
</comment>
<sequence>MTPAPGLIAIRAHRITPFRLFVSELRAYPGRVAGAATAFAITAACVSAGVLLLATSIGASTSRDAAVAAQAEAAGNLLSLLLGLLLMSSVMVIGSTLSLWTAQRQSQFAVCRALGVTAGRVRRMIVADVVRLALLTSAVGAALGALPLAAAGHRLLIGAGLFPSTLGLPDAATGLALTAGVCASLCLVGVLAALSAAVAAGRADPIGLLKDDGAALAPRRSRARLITGLSVVVLLCGPIVLVMLVGGLPSTSRAAVAPALALMIIPTLAVLAPWIVPSLTWPVGILLRVVDRRVGRIAAAGLRAAPVRTTAIAVPVLIAVGISVTLLGAAGTVDAAVQRETQQSLRADGVVTADPGTLLPAIAAPYPGGAGTALIATTVTAPKNTAAPFAEFTPPAAGARAWGVDGDRLGTVLDLGVHAGRMADVKGSAFAVSANQADAQGWQVGRRVRMTLADGTAQTLRLAAVFDRALAFPEFVIPARLALAHTAHPTAEQILLTGRTSTWPVRHGEHVYPRSAYLSSFAPRSAIDEISVRLTVGVVTGYALLAAANTCSLAQRDRRALRSHLRALGLGRFQLLRCVLYEVLGAAAVGLMLAAATALACLMPLASAFGFGRPVLGDWWAAAILAVVLTALVLPGVLTAHPLRGIKRQFSQAAS</sequence>
<feature type="transmembrane region" description="Helical" evidence="6">
    <location>
        <begin position="311"/>
        <end position="333"/>
    </location>
</feature>
<dbReference type="RefSeq" id="WP_397674933.1">
    <property type="nucleotide sequence ID" value="NZ_JBIRGH010000020.1"/>
</dbReference>
<dbReference type="PANTHER" id="PTHR30287">
    <property type="entry name" value="MEMBRANE COMPONENT OF PREDICTED ABC SUPERFAMILY METABOLITE UPTAKE TRANSPORTER"/>
    <property type="match status" value="1"/>
</dbReference>
<reference evidence="8 9" key="1">
    <citation type="submission" date="2024-10" db="EMBL/GenBank/DDBJ databases">
        <title>The Natural Products Discovery Center: Release of the First 8490 Sequenced Strains for Exploring Actinobacteria Biosynthetic Diversity.</title>
        <authorList>
            <person name="Kalkreuter E."/>
            <person name="Kautsar S.A."/>
            <person name="Yang D."/>
            <person name="Bader C.D."/>
            <person name="Teijaro C.N."/>
            <person name="Fluegel L."/>
            <person name="Davis C.M."/>
            <person name="Simpson J.R."/>
            <person name="Lauterbach L."/>
            <person name="Steele A.D."/>
            <person name="Gui C."/>
            <person name="Meng S."/>
            <person name="Li G."/>
            <person name="Viehrig K."/>
            <person name="Ye F."/>
            <person name="Su P."/>
            <person name="Kiefer A.F."/>
            <person name="Nichols A."/>
            <person name="Cepeda A.J."/>
            <person name="Yan W."/>
            <person name="Fan B."/>
            <person name="Jiang Y."/>
            <person name="Adhikari A."/>
            <person name="Zheng C.-J."/>
            <person name="Schuster L."/>
            <person name="Cowan T.M."/>
            <person name="Smanski M.J."/>
            <person name="Chevrette M.G."/>
            <person name="De Carvalho L.P.S."/>
            <person name="Shen B."/>
        </authorList>
    </citation>
    <scope>NUCLEOTIDE SEQUENCE [LARGE SCALE GENOMIC DNA]</scope>
    <source>
        <strain evidence="8 9">NPDC018013</strain>
    </source>
</reference>
<feature type="transmembrane region" description="Helical" evidence="6">
    <location>
        <begin position="619"/>
        <end position="640"/>
    </location>
</feature>
<feature type="domain" description="ABC3 transporter permease C-terminal" evidence="7">
    <location>
        <begin position="80"/>
        <end position="189"/>
    </location>
</feature>
<organism evidence="8 9">
    <name type="scientific">Streptomyces celluloflavus</name>
    <dbReference type="NCBI Taxonomy" id="58344"/>
    <lineage>
        <taxon>Bacteria</taxon>
        <taxon>Bacillati</taxon>
        <taxon>Actinomycetota</taxon>
        <taxon>Actinomycetes</taxon>
        <taxon>Kitasatosporales</taxon>
        <taxon>Streptomycetaceae</taxon>
        <taxon>Streptomyces</taxon>
    </lineage>
</organism>
<keyword evidence="9" id="KW-1185">Reference proteome</keyword>
<feature type="transmembrane region" description="Helical" evidence="6">
    <location>
        <begin position="225"/>
        <end position="248"/>
    </location>
</feature>
<evidence type="ECO:0000313" key="8">
    <source>
        <dbReference type="EMBL" id="MFH8587988.1"/>
    </source>
</evidence>
<dbReference type="InterPro" id="IPR003838">
    <property type="entry name" value="ABC3_permease_C"/>
</dbReference>
<feature type="transmembrane region" description="Helical" evidence="6">
    <location>
        <begin position="77"/>
        <end position="100"/>
    </location>
</feature>
<name>A0ABW7RLD5_9ACTN</name>
<keyword evidence="4 6" id="KW-1133">Transmembrane helix</keyword>
<evidence type="ECO:0000256" key="1">
    <source>
        <dbReference type="ARBA" id="ARBA00004651"/>
    </source>
</evidence>
<accession>A0ABW7RLD5</accession>
<evidence type="ECO:0000256" key="4">
    <source>
        <dbReference type="ARBA" id="ARBA00022989"/>
    </source>
</evidence>
<dbReference type="Proteomes" id="UP001610990">
    <property type="component" value="Unassembled WGS sequence"/>
</dbReference>
<comment type="subcellular location">
    <subcellularLocation>
        <location evidence="1">Cell membrane</location>
        <topology evidence="1">Multi-pass membrane protein</topology>
    </subcellularLocation>
</comment>
<evidence type="ECO:0000313" key="9">
    <source>
        <dbReference type="Proteomes" id="UP001610990"/>
    </source>
</evidence>
<keyword evidence="2" id="KW-1003">Cell membrane</keyword>
<dbReference type="Pfam" id="PF02687">
    <property type="entry name" value="FtsX"/>
    <property type="match status" value="1"/>
</dbReference>
<feature type="transmembrane region" description="Helical" evidence="6">
    <location>
        <begin position="171"/>
        <end position="200"/>
    </location>
</feature>
<dbReference type="InterPro" id="IPR038766">
    <property type="entry name" value="Membrane_comp_ABC_pdt"/>
</dbReference>
<keyword evidence="5 6" id="KW-0472">Membrane</keyword>
<proteinExistence type="predicted"/>
<evidence type="ECO:0000259" key="7">
    <source>
        <dbReference type="Pfam" id="PF02687"/>
    </source>
</evidence>
<dbReference type="PANTHER" id="PTHR30287:SF1">
    <property type="entry name" value="INNER MEMBRANE PROTEIN"/>
    <property type="match status" value="1"/>
</dbReference>
<feature type="transmembrane region" description="Helical" evidence="6">
    <location>
        <begin position="32"/>
        <end position="57"/>
    </location>
</feature>
<evidence type="ECO:0000256" key="3">
    <source>
        <dbReference type="ARBA" id="ARBA00022692"/>
    </source>
</evidence>
<feature type="transmembrane region" description="Helical" evidence="6">
    <location>
        <begin position="129"/>
        <end position="151"/>
    </location>
</feature>
<dbReference type="EMBL" id="JBIRGH010000020">
    <property type="protein sequence ID" value="MFH8587988.1"/>
    <property type="molecule type" value="Genomic_DNA"/>
</dbReference>
<feature type="transmembrane region" description="Helical" evidence="6">
    <location>
        <begin position="260"/>
        <end position="290"/>
    </location>
</feature>
<feature type="transmembrane region" description="Helical" evidence="6">
    <location>
        <begin position="534"/>
        <end position="554"/>
    </location>
</feature>
<evidence type="ECO:0000256" key="2">
    <source>
        <dbReference type="ARBA" id="ARBA00022475"/>
    </source>
</evidence>
<gene>
    <name evidence="8" type="ORF">ACH4GP_26915</name>
</gene>
<protein>
    <submittedName>
        <fullName evidence="8">FtsX-like permease family protein</fullName>
    </submittedName>
</protein>
<evidence type="ECO:0000256" key="6">
    <source>
        <dbReference type="SAM" id="Phobius"/>
    </source>
</evidence>
<feature type="transmembrane region" description="Helical" evidence="6">
    <location>
        <begin position="575"/>
        <end position="599"/>
    </location>
</feature>
<keyword evidence="3 6" id="KW-0812">Transmembrane</keyword>
<evidence type="ECO:0000256" key="5">
    <source>
        <dbReference type="ARBA" id="ARBA00023136"/>
    </source>
</evidence>